<dbReference type="SUPFAM" id="SSF53850">
    <property type="entry name" value="Periplasmic binding protein-like II"/>
    <property type="match status" value="1"/>
</dbReference>
<dbReference type="FunFam" id="1.10.10.10:FF:000001">
    <property type="entry name" value="LysR family transcriptional regulator"/>
    <property type="match status" value="1"/>
</dbReference>
<feature type="domain" description="HTH lysR-type" evidence="5">
    <location>
        <begin position="1"/>
        <end position="58"/>
    </location>
</feature>
<organism evidence="6 7">
    <name type="scientific">Loigolactobacillus bifermentans DSM 20003</name>
    <dbReference type="NCBI Taxonomy" id="1423726"/>
    <lineage>
        <taxon>Bacteria</taxon>
        <taxon>Bacillati</taxon>
        <taxon>Bacillota</taxon>
        <taxon>Bacilli</taxon>
        <taxon>Lactobacillales</taxon>
        <taxon>Lactobacillaceae</taxon>
        <taxon>Loigolactobacillus</taxon>
    </lineage>
</organism>
<dbReference type="InterPro" id="IPR050950">
    <property type="entry name" value="HTH-type_LysR_regulators"/>
</dbReference>
<dbReference type="InterPro" id="IPR036390">
    <property type="entry name" value="WH_DNA-bd_sf"/>
</dbReference>
<dbReference type="AlphaFoldDB" id="A0A0R1H6K9"/>
<dbReference type="PROSITE" id="PS50931">
    <property type="entry name" value="HTH_LYSR"/>
    <property type="match status" value="1"/>
</dbReference>
<dbReference type="SUPFAM" id="SSF46785">
    <property type="entry name" value="Winged helix' DNA-binding domain"/>
    <property type="match status" value="1"/>
</dbReference>
<dbReference type="STRING" id="1423726.FC07_GL002818"/>
<dbReference type="PANTHER" id="PTHR30419">
    <property type="entry name" value="HTH-TYPE TRANSCRIPTIONAL REGULATOR YBHD"/>
    <property type="match status" value="1"/>
</dbReference>
<keyword evidence="7" id="KW-1185">Reference proteome</keyword>
<evidence type="ECO:0000256" key="2">
    <source>
        <dbReference type="ARBA" id="ARBA00023015"/>
    </source>
</evidence>
<evidence type="ECO:0000313" key="6">
    <source>
        <dbReference type="EMBL" id="KRK39098.1"/>
    </source>
</evidence>
<sequence length="288" mass="32053">MNFNLLRYFLAIVTAGSITHAAETLHLPQPYLSQQLKKLEAELGVTLMHRTTRQLTLTNAGVALEKRARQLLELQALMVTDVQNRAQGRQGTLRVGGVGAVISQILMPRLLQYHQQFPEINFEIRECWTNDIFDLLSNGMVELGVIRTPVASHLFNTITFSQTPLVALSSTPQQQLAQLGLNGLRQQRLLVDHHYADLIIQTCRQAGIEPQIVAKVDSSPMLIALAEAGLGVAIVPQDMTHNIQAHQLQLYSLDTPALMTQTAVIWPKQADLSETAQQFLKLLQTKKT</sequence>
<gene>
    <name evidence="6" type="ORF">FC07_GL002818</name>
</gene>
<dbReference type="GO" id="GO:0003677">
    <property type="term" value="F:DNA binding"/>
    <property type="evidence" value="ECO:0007669"/>
    <property type="project" value="UniProtKB-KW"/>
</dbReference>
<dbReference type="Gene3D" id="1.10.10.10">
    <property type="entry name" value="Winged helix-like DNA-binding domain superfamily/Winged helix DNA-binding domain"/>
    <property type="match status" value="1"/>
</dbReference>
<evidence type="ECO:0000259" key="5">
    <source>
        <dbReference type="PROSITE" id="PS50931"/>
    </source>
</evidence>
<dbReference type="PATRIC" id="fig|1423726.3.peg.2927"/>
<dbReference type="Pfam" id="PF00126">
    <property type="entry name" value="HTH_1"/>
    <property type="match status" value="1"/>
</dbReference>
<dbReference type="OrthoDB" id="9803735at2"/>
<name>A0A0R1H6K9_9LACO</name>
<accession>A0A0R1H6K9</accession>
<dbReference type="RefSeq" id="WP_057904474.1">
    <property type="nucleotide sequence ID" value="NZ_AZDA01000046.1"/>
</dbReference>
<reference evidence="6 7" key="1">
    <citation type="journal article" date="2015" name="Genome Announc.">
        <title>Expanding the biotechnology potential of lactobacilli through comparative genomics of 213 strains and associated genera.</title>
        <authorList>
            <person name="Sun Z."/>
            <person name="Harris H.M."/>
            <person name="McCann A."/>
            <person name="Guo C."/>
            <person name="Argimon S."/>
            <person name="Zhang W."/>
            <person name="Yang X."/>
            <person name="Jeffery I.B."/>
            <person name="Cooney J.C."/>
            <person name="Kagawa T.F."/>
            <person name="Liu W."/>
            <person name="Song Y."/>
            <person name="Salvetti E."/>
            <person name="Wrobel A."/>
            <person name="Rasinkangas P."/>
            <person name="Parkhill J."/>
            <person name="Rea M.C."/>
            <person name="O'Sullivan O."/>
            <person name="Ritari J."/>
            <person name="Douillard F.P."/>
            <person name="Paul Ross R."/>
            <person name="Yang R."/>
            <person name="Briner A.E."/>
            <person name="Felis G.E."/>
            <person name="de Vos W.M."/>
            <person name="Barrangou R."/>
            <person name="Klaenhammer T.R."/>
            <person name="Caufield P.W."/>
            <person name="Cui Y."/>
            <person name="Zhang H."/>
            <person name="O'Toole P.W."/>
        </authorList>
    </citation>
    <scope>NUCLEOTIDE SEQUENCE [LARGE SCALE GENOMIC DNA]</scope>
    <source>
        <strain evidence="6 7">DSM 20003</strain>
    </source>
</reference>
<evidence type="ECO:0000313" key="7">
    <source>
        <dbReference type="Proteomes" id="UP000051461"/>
    </source>
</evidence>
<dbReference type="Proteomes" id="UP000051461">
    <property type="component" value="Unassembled WGS sequence"/>
</dbReference>
<dbReference type="GO" id="GO:0003700">
    <property type="term" value="F:DNA-binding transcription factor activity"/>
    <property type="evidence" value="ECO:0007669"/>
    <property type="project" value="InterPro"/>
</dbReference>
<evidence type="ECO:0000256" key="3">
    <source>
        <dbReference type="ARBA" id="ARBA00023125"/>
    </source>
</evidence>
<comment type="caution">
    <text evidence="6">The sequence shown here is derived from an EMBL/GenBank/DDBJ whole genome shotgun (WGS) entry which is preliminary data.</text>
</comment>
<keyword evidence="3" id="KW-0238">DNA-binding</keyword>
<dbReference type="InterPro" id="IPR000847">
    <property type="entry name" value="LysR_HTH_N"/>
</dbReference>
<comment type="similarity">
    <text evidence="1">Belongs to the LysR transcriptional regulatory family.</text>
</comment>
<protein>
    <submittedName>
        <fullName evidence="6">LysR family transcriptional regulator</fullName>
    </submittedName>
</protein>
<dbReference type="InterPro" id="IPR036388">
    <property type="entry name" value="WH-like_DNA-bd_sf"/>
</dbReference>
<dbReference type="GO" id="GO:0005829">
    <property type="term" value="C:cytosol"/>
    <property type="evidence" value="ECO:0007669"/>
    <property type="project" value="TreeGrafter"/>
</dbReference>
<dbReference type="Pfam" id="PF03466">
    <property type="entry name" value="LysR_substrate"/>
    <property type="match status" value="1"/>
</dbReference>
<evidence type="ECO:0000256" key="4">
    <source>
        <dbReference type="ARBA" id="ARBA00023163"/>
    </source>
</evidence>
<proteinExistence type="inferred from homology"/>
<keyword evidence="4" id="KW-0804">Transcription</keyword>
<dbReference type="EMBL" id="AZDA01000046">
    <property type="protein sequence ID" value="KRK39098.1"/>
    <property type="molecule type" value="Genomic_DNA"/>
</dbReference>
<evidence type="ECO:0000256" key="1">
    <source>
        <dbReference type="ARBA" id="ARBA00009437"/>
    </source>
</evidence>
<dbReference type="Gene3D" id="3.40.190.10">
    <property type="entry name" value="Periplasmic binding protein-like II"/>
    <property type="match status" value="2"/>
</dbReference>
<dbReference type="PRINTS" id="PR00039">
    <property type="entry name" value="HTHLYSR"/>
</dbReference>
<keyword evidence="2" id="KW-0805">Transcription regulation</keyword>
<dbReference type="CDD" id="cd05466">
    <property type="entry name" value="PBP2_LTTR_substrate"/>
    <property type="match status" value="1"/>
</dbReference>
<dbReference type="InterPro" id="IPR005119">
    <property type="entry name" value="LysR_subst-bd"/>
</dbReference>